<evidence type="ECO:0000259" key="2">
    <source>
        <dbReference type="SMART" id="SM00867"/>
    </source>
</evidence>
<evidence type="ECO:0000313" key="4">
    <source>
        <dbReference type="Proteomes" id="UP000032361"/>
    </source>
</evidence>
<dbReference type="RefSeq" id="WP_044624884.1">
    <property type="nucleotide sequence ID" value="NZ_JTDV01000001.1"/>
</dbReference>
<comment type="caution">
    <text evidence="3">The sequence shown here is derived from an EMBL/GenBank/DDBJ whole genome shotgun (WGS) entry which is preliminary data.</text>
</comment>
<dbReference type="AlphaFoldDB" id="A0A0D7W644"/>
<dbReference type="Pfam" id="PF04264">
    <property type="entry name" value="YceI"/>
    <property type="match status" value="1"/>
</dbReference>
<organism evidence="3 4">
    <name type="scientific">Neotamlana nanhaiensis</name>
    <dbReference type="NCBI Taxonomy" id="1382798"/>
    <lineage>
        <taxon>Bacteria</taxon>
        <taxon>Pseudomonadati</taxon>
        <taxon>Bacteroidota</taxon>
        <taxon>Flavobacteriia</taxon>
        <taxon>Flavobacteriales</taxon>
        <taxon>Flavobacteriaceae</taxon>
        <taxon>Neotamlana</taxon>
    </lineage>
</organism>
<gene>
    <name evidence="3" type="ORF">PK35_01520</name>
</gene>
<sequence>MTLLKTIARYKLLACILILFVSQATIAQQFKLNNTSTLSVLGTSSLHDWHITSKTYSGSIAFNDLNSGDLKNLNISIPAESLKSGKNAMDKNTYKALKTNKYSTITFQLTKVNGITKKSDGKYTAKTTGNLTIAGVKKSVPLEFEIDATTSNVVKLVGKKTFKMTDFNIDPPTALLGTITTGDDVTIEFNSVFK</sequence>
<dbReference type="PANTHER" id="PTHR34406">
    <property type="entry name" value="PROTEIN YCEI"/>
    <property type="match status" value="1"/>
</dbReference>
<name>A0A0D7W644_9FLAO</name>
<feature type="domain" description="Lipid/polyisoprenoid-binding YceI-like" evidence="2">
    <location>
        <begin position="29"/>
        <end position="194"/>
    </location>
</feature>
<feature type="chain" id="PRO_5002325507" description="Lipid/polyisoprenoid-binding YceI-like domain-containing protein" evidence="1">
    <location>
        <begin position="28"/>
        <end position="194"/>
    </location>
</feature>
<dbReference type="STRING" id="1382798.PK35_01520"/>
<dbReference type="Gene3D" id="2.40.128.110">
    <property type="entry name" value="Lipid/polyisoprenoid-binding, YceI-like"/>
    <property type="match status" value="1"/>
</dbReference>
<keyword evidence="4" id="KW-1185">Reference proteome</keyword>
<dbReference type="EMBL" id="JTDV01000001">
    <property type="protein sequence ID" value="KJD34499.1"/>
    <property type="molecule type" value="Genomic_DNA"/>
</dbReference>
<dbReference type="OrthoDB" id="9794147at2"/>
<dbReference type="PATRIC" id="fig|1382798.3.peg.307"/>
<dbReference type="Proteomes" id="UP000032361">
    <property type="component" value="Unassembled WGS sequence"/>
</dbReference>
<proteinExistence type="predicted"/>
<evidence type="ECO:0000256" key="1">
    <source>
        <dbReference type="SAM" id="SignalP"/>
    </source>
</evidence>
<evidence type="ECO:0000313" key="3">
    <source>
        <dbReference type="EMBL" id="KJD34499.1"/>
    </source>
</evidence>
<reference evidence="3 4" key="1">
    <citation type="journal article" date="2015" name="Antonie Van Leeuwenhoek">
        <title>Tamlana nanhaiensis sp. nov., isolated from surface seawater collected from the South China Sea.</title>
        <authorList>
            <person name="Liu X."/>
            <person name="Lai Q."/>
            <person name="Du Y."/>
            <person name="Li G."/>
            <person name="Sun F."/>
            <person name="Shao Z."/>
        </authorList>
    </citation>
    <scope>NUCLEOTIDE SEQUENCE [LARGE SCALE GENOMIC DNA]</scope>
    <source>
        <strain evidence="3 4">FHC16</strain>
    </source>
</reference>
<feature type="signal peptide" evidence="1">
    <location>
        <begin position="1"/>
        <end position="27"/>
    </location>
</feature>
<keyword evidence="1" id="KW-0732">Signal</keyword>
<dbReference type="PANTHER" id="PTHR34406:SF1">
    <property type="entry name" value="PROTEIN YCEI"/>
    <property type="match status" value="1"/>
</dbReference>
<dbReference type="InterPro" id="IPR036761">
    <property type="entry name" value="TTHA0802/YceI-like_sf"/>
</dbReference>
<dbReference type="SUPFAM" id="SSF101874">
    <property type="entry name" value="YceI-like"/>
    <property type="match status" value="1"/>
</dbReference>
<dbReference type="SMART" id="SM00867">
    <property type="entry name" value="YceI"/>
    <property type="match status" value="1"/>
</dbReference>
<protein>
    <recommendedName>
        <fullName evidence="2">Lipid/polyisoprenoid-binding YceI-like domain-containing protein</fullName>
    </recommendedName>
</protein>
<accession>A0A0D7W644</accession>
<dbReference type="InterPro" id="IPR007372">
    <property type="entry name" value="Lipid/polyisoprenoid-bd_YceI"/>
</dbReference>